<evidence type="ECO:0000256" key="7">
    <source>
        <dbReference type="ARBA" id="ARBA00029447"/>
    </source>
</evidence>
<dbReference type="KEGG" id="mana:MAMMFC1_00841"/>
<dbReference type="GO" id="GO:0007165">
    <property type="term" value="P:signal transduction"/>
    <property type="evidence" value="ECO:0007669"/>
    <property type="project" value="UniProtKB-KW"/>
</dbReference>
<organism evidence="12 13">
    <name type="scientific">Methylomusa anaerophila</name>
    <dbReference type="NCBI Taxonomy" id="1930071"/>
    <lineage>
        <taxon>Bacteria</taxon>
        <taxon>Bacillati</taxon>
        <taxon>Bacillota</taxon>
        <taxon>Negativicutes</taxon>
        <taxon>Selenomonadales</taxon>
        <taxon>Sporomusaceae</taxon>
        <taxon>Methylomusa</taxon>
    </lineage>
</organism>
<keyword evidence="5 9" id="KW-0472">Membrane</keyword>
<accession>A0A348AGJ5</accession>
<feature type="domain" description="Methyl-accepting transducer" evidence="10">
    <location>
        <begin position="302"/>
        <end position="538"/>
    </location>
</feature>
<dbReference type="Gene3D" id="3.30.450.20">
    <property type="entry name" value="PAS domain"/>
    <property type="match status" value="1"/>
</dbReference>
<name>A0A348AGJ5_9FIRM</name>
<dbReference type="GO" id="GO:0006935">
    <property type="term" value="P:chemotaxis"/>
    <property type="evidence" value="ECO:0007669"/>
    <property type="project" value="InterPro"/>
</dbReference>
<dbReference type="InterPro" id="IPR004090">
    <property type="entry name" value="Chemotax_Me-accpt_rcpt"/>
</dbReference>
<dbReference type="InterPro" id="IPR004089">
    <property type="entry name" value="MCPsignal_dom"/>
</dbReference>
<evidence type="ECO:0000259" key="11">
    <source>
        <dbReference type="PROSITE" id="PS50885"/>
    </source>
</evidence>
<comment type="similarity">
    <text evidence="7">Belongs to the methyl-accepting chemotaxis (MCP) protein family.</text>
</comment>
<dbReference type="PANTHER" id="PTHR32089">
    <property type="entry name" value="METHYL-ACCEPTING CHEMOTAXIS PROTEIN MCPB"/>
    <property type="match status" value="1"/>
</dbReference>
<dbReference type="Pfam" id="PF00015">
    <property type="entry name" value="MCPsignal"/>
    <property type="match status" value="1"/>
</dbReference>
<keyword evidence="13" id="KW-1185">Reference proteome</keyword>
<evidence type="ECO:0000256" key="2">
    <source>
        <dbReference type="ARBA" id="ARBA00022475"/>
    </source>
</evidence>
<protein>
    <submittedName>
        <fullName evidence="12">Methyl-accepting chemotaxis protein McpB</fullName>
    </submittedName>
</protein>
<evidence type="ECO:0000256" key="9">
    <source>
        <dbReference type="SAM" id="Phobius"/>
    </source>
</evidence>
<keyword evidence="3 9" id="KW-0812">Transmembrane</keyword>
<evidence type="ECO:0000256" key="8">
    <source>
        <dbReference type="PROSITE-ProRule" id="PRU00284"/>
    </source>
</evidence>
<dbReference type="AlphaFoldDB" id="A0A348AGJ5"/>
<dbReference type="InterPro" id="IPR003660">
    <property type="entry name" value="HAMP_dom"/>
</dbReference>
<dbReference type="CDD" id="cd11386">
    <property type="entry name" value="MCP_signal"/>
    <property type="match status" value="1"/>
</dbReference>
<evidence type="ECO:0000256" key="5">
    <source>
        <dbReference type="ARBA" id="ARBA00023136"/>
    </source>
</evidence>
<feature type="domain" description="HAMP" evidence="11">
    <location>
        <begin position="230"/>
        <end position="283"/>
    </location>
</feature>
<comment type="subcellular location">
    <subcellularLocation>
        <location evidence="1">Cell membrane</location>
        <topology evidence="1">Multi-pass membrane protein</topology>
    </subcellularLocation>
</comment>
<dbReference type="Pfam" id="PF17200">
    <property type="entry name" value="sCache_2"/>
    <property type="match status" value="1"/>
</dbReference>
<evidence type="ECO:0000313" key="12">
    <source>
        <dbReference type="EMBL" id="BBB90193.1"/>
    </source>
</evidence>
<dbReference type="Gene3D" id="1.10.287.950">
    <property type="entry name" value="Methyl-accepting chemotaxis protein"/>
    <property type="match status" value="1"/>
</dbReference>
<dbReference type="Proteomes" id="UP000276437">
    <property type="component" value="Chromosome"/>
</dbReference>
<sequence>MKSFQIRSIMKLSINQKLIVAFLLSLIVSGLILLGSSFTFTRSSLNDLTRTSLKNDTRLVIQLIEQADDQVKKGFLTLPEAQEQVKIAILGPRNADGTRPINKRIDLGKSGYFVVYDSAGLEVAHPKLEGKNVWEVEDPKTKAKLVQETIKVAEAGGGFVTYNWGLPEDPEKIATKIIYAEKDPRWGWIVNCGSYLDDYIGDVYTSFYKLAAIFVAILLVGVIIIYFVARQISRPIENITAQMDFLAQGDLSISILEVQTKDETQSLAESTNKMVTSLRGLITMLAGLSNQLANASEHLTASVEQTAQAANQVAASITDVAAGATEQLSAANETSAVVEQMSAAIQQVAANTNQVAVQSEQAADKASSGGKAVEKAVNQMTQIEKTVNTSAQVVAKLGERSKEIGQIVDTISGIAGQTNLLALNAAIEAARAGEQGRGFAVVAEEVRNLAEQSQVAAKKIAELIGEIQGDTDTAVEAMTDGTREVKTGAEMVAAAGAAFREIIEVVTKVSGQVKEISTAIQQMSAGSRQIVDSVKKIDELSKHSASESQNVSAATEEQSAAMEEISSSIQELAKMAEDLQTAVKRFKI</sequence>
<reference evidence="12 13" key="1">
    <citation type="journal article" date="2018" name="Int. J. Syst. Evol. Microbiol.">
        <title>Methylomusa anaerophila gen. nov., sp. nov., an anaerobic methanol-utilizing bacterium isolated from a microbial fuel cell.</title>
        <authorList>
            <person name="Amano N."/>
            <person name="Yamamuro A."/>
            <person name="Miyahara M."/>
            <person name="Kouzuma A."/>
            <person name="Abe T."/>
            <person name="Watanabe K."/>
        </authorList>
    </citation>
    <scope>NUCLEOTIDE SEQUENCE [LARGE SCALE GENOMIC DNA]</scope>
    <source>
        <strain evidence="12 13">MMFC1</strain>
    </source>
</reference>
<dbReference type="SMART" id="SM00304">
    <property type="entry name" value="HAMP"/>
    <property type="match status" value="2"/>
</dbReference>
<dbReference type="PROSITE" id="PS50885">
    <property type="entry name" value="HAMP"/>
    <property type="match status" value="1"/>
</dbReference>
<evidence type="ECO:0000256" key="6">
    <source>
        <dbReference type="ARBA" id="ARBA00023224"/>
    </source>
</evidence>
<proteinExistence type="inferred from homology"/>
<dbReference type="EMBL" id="AP018449">
    <property type="protein sequence ID" value="BBB90193.1"/>
    <property type="molecule type" value="Genomic_DNA"/>
</dbReference>
<gene>
    <name evidence="12" type="primary">mcpB_3</name>
    <name evidence="12" type="ORF">MAMMFC1_00841</name>
</gene>
<dbReference type="RefSeq" id="WP_194085695.1">
    <property type="nucleotide sequence ID" value="NZ_AP018449.1"/>
</dbReference>
<feature type="transmembrane region" description="Helical" evidence="9">
    <location>
        <begin position="207"/>
        <end position="229"/>
    </location>
</feature>
<dbReference type="GO" id="GO:0004888">
    <property type="term" value="F:transmembrane signaling receptor activity"/>
    <property type="evidence" value="ECO:0007669"/>
    <property type="project" value="InterPro"/>
</dbReference>
<dbReference type="SMART" id="SM00283">
    <property type="entry name" value="MA"/>
    <property type="match status" value="1"/>
</dbReference>
<dbReference type="PRINTS" id="PR00260">
    <property type="entry name" value="CHEMTRNSDUCR"/>
</dbReference>
<keyword evidence="6 8" id="KW-0807">Transducer</keyword>
<dbReference type="Gene3D" id="6.10.340.10">
    <property type="match status" value="1"/>
</dbReference>
<evidence type="ECO:0000313" key="13">
    <source>
        <dbReference type="Proteomes" id="UP000276437"/>
    </source>
</evidence>
<evidence type="ECO:0000256" key="3">
    <source>
        <dbReference type="ARBA" id="ARBA00022692"/>
    </source>
</evidence>
<evidence type="ECO:0000256" key="1">
    <source>
        <dbReference type="ARBA" id="ARBA00004651"/>
    </source>
</evidence>
<dbReference type="CDD" id="cd06225">
    <property type="entry name" value="HAMP"/>
    <property type="match status" value="1"/>
</dbReference>
<evidence type="ECO:0000256" key="4">
    <source>
        <dbReference type="ARBA" id="ARBA00022989"/>
    </source>
</evidence>
<dbReference type="GO" id="GO:0005886">
    <property type="term" value="C:plasma membrane"/>
    <property type="evidence" value="ECO:0007669"/>
    <property type="project" value="UniProtKB-SubCell"/>
</dbReference>
<dbReference type="PANTHER" id="PTHR32089:SF112">
    <property type="entry name" value="LYSOZYME-LIKE PROTEIN-RELATED"/>
    <property type="match status" value="1"/>
</dbReference>
<dbReference type="InterPro" id="IPR033480">
    <property type="entry name" value="sCache_2"/>
</dbReference>
<keyword evidence="2" id="KW-1003">Cell membrane</keyword>
<dbReference type="Pfam" id="PF00672">
    <property type="entry name" value="HAMP"/>
    <property type="match status" value="1"/>
</dbReference>
<keyword evidence="4 9" id="KW-1133">Transmembrane helix</keyword>
<dbReference type="PROSITE" id="PS50111">
    <property type="entry name" value="CHEMOTAXIS_TRANSDUC_2"/>
    <property type="match status" value="1"/>
</dbReference>
<dbReference type="SUPFAM" id="SSF58104">
    <property type="entry name" value="Methyl-accepting chemotaxis protein (MCP) signaling domain"/>
    <property type="match status" value="1"/>
</dbReference>
<dbReference type="SMART" id="SM01049">
    <property type="entry name" value="Cache_2"/>
    <property type="match status" value="1"/>
</dbReference>
<evidence type="ECO:0000259" key="10">
    <source>
        <dbReference type="PROSITE" id="PS50111"/>
    </source>
</evidence>